<dbReference type="VEuPathDB" id="FungiDB:G647_00451"/>
<sequence length="530" mass="59249">MGDKLYTRVMDPNSPGADALALLVDGERRSPAPSAVCLPVIYRHSGHLSRTRTSREICRPHRSMDHPGESGRRRNPRTSPVFPAQSQGDEEHEPQPQRQNHPVERRSQQPRPRHRRSATQGSSSDVVRLGNAGAREVSFSPYPIPANAFIQHAIQFYVKQYSPTAVQRPHFVGVGQDLALLRSYIPFVMHDRMVFSALAAVASFSANITSTGSREAPPESFRLYQSAVSQLRERLSRESERSSDAVIVTLSNLSGFEALSGNYDAVDMHTLGIKQVVALRGGVDQLGFEGFLKTMSIAWLNFYAARHSISLSNEHFFPMDGVFTYPEHPFDPDLCDTIAKFHPGLTDIALSGLLSHQIINLIAHVNAWEQEINTYLRASDAYNLHELSQSARNVTLCGEFLHKRGLSLVEQLLVIALMAFCYSTDTTRAMFYLTNAYLQIHCKFMRTLFIEVTDRNEAFITWVGTTLVATFDPSGQPSLLGIQLLRARPNARNWQANVRLCESYFWNDALSLRLASKIGHLGGVERQGQG</sequence>
<dbReference type="PANTHER" id="PTHR37540">
    <property type="entry name" value="TRANSCRIPTION FACTOR (ACR-2), PUTATIVE-RELATED-RELATED"/>
    <property type="match status" value="1"/>
</dbReference>
<feature type="region of interest" description="Disordered" evidence="1">
    <location>
        <begin position="48"/>
        <end position="127"/>
    </location>
</feature>
<feature type="compositionally biased region" description="Basic and acidic residues" evidence="1">
    <location>
        <begin position="53"/>
        <end position="72"/>
    </location>
</feature>
<keyword evidence="3" id="KW-1185">Reference proteome</keyword>
<dbReference type="Pfam" id="PF11951">
    <property type="entry name" value="Fungal_trans_2"/>
    <property type="match status" value="1"/>
</dbReference>
<proteinExistence type="predicted"/>
<accession>A0A1C1CYD2</accession>
<evidence type="ECO:0008006" key="4">
    <source>
        <dbReference type="Google" id="ProtNLM"/>
    </source>
</evidence>
<dbReference type="OrthoDB" id="4159781at2759"/>
<evidence type="ECO:0000256" key="1">
    <source>
        <dbReference type="SAM" id="MobiDB-lite"/>
    </source>
</evidence>
<organism evidence="2 3">
    <name type="scientific">Cladophialophora carrionii</name>
    <dbReference type="NCBI Taxonomy" id="86049"/>
    <lineage>
        <taxon>Eukaryota</taxon>
        <taxon>Fungi</taxon>
        <taxon>Dikarya</taxon>
        <taxon>Ascomycota</taxon>
        <taxon>Pezizomycotina</taxon>
        <taxon>Eurotiomycetes</taxon>
        <taxon>Chaetothyriomycetidae</taxon>
        <taxon>Chaetothyriales</taxon>
        <taxon>Herpotrichiellaceae</taxon>
        <taxon>Cladophialophora</taxon>
    </lineage>
</organism>
<evidence type="ECO:0000313" key="2">
    <source>
        <dbReference type="EMBL" id="OCT53486.1"/>
    </source>
</evidence>
<comment type="caution">
    <text evidence="2">The sequence shown here is derived from an EMBL/GenBank/DDBJ whole genome shotgun (WGS) entry which is preliminary data.</text>
</comment>
<name>A0A1C1CYD2_9EURO</name>
<dbReference type="PANTHER" id="PTHR37540:SF5">
    <property type="entry name" value="TRANSCRIPTION FACTOR DOMAIN-CONTAINING PROTEIN"/>
    <property type="match status" value="1"/>
</dbReference>
<dbReference type="EMBL" id="LGRB01000008">
    <property type="protein sequence ID" value="OCT53486.1"/>
    <property type="molecule type" value="Genomic_DNA"/>
</dbReference>
<dbReference type="AlphaFoldDB" id="A0A1C1CYD2"/>
<dbReference type="Proteomes" id="UP000094526">
    <property type="component" value="Unassembled WGS sequence"/>
</dbReference>
<protein>
    <recommendedName>
        <fullName evidence="4">Transcription factor domain-containing protein</fullName>
    </recommendedName>
</protein>
<dbReference type="VEuPathDB" id="FungiDB:CLCR_09873"/>
<gene>
    <name evidence="2" type="ORF">CLCR_09873</name>
</gene>
<reference evidence="3" key="1">
    <citation type="submission" date="2015-07" db="EMBL/GenBank/DDBJ databases">
        <authorList>
            <person name="Teixeira M.M."/>
            <person name="Souza R.C."/>
            <person name="Almeida L.G."/>
            <person name="Vicente V.A."/>
            <person name="de Hoog S."/>
            <person name="Bocca A.L."/>
            <person name="de Almeida S.R."/>
            <person name="Vasconcelos A.T."/>
            <person name="Felipe M.S."/>
        </authorList>
    </citation>
    <scope>NUCLEOTIDE SEQUENCE [LARGE SCALE GENOMIC DNA]</scope>
    <source>
        <strain evidence="3">KSF</strain>
    </source>
</reference>
<evidence type="ECO:0000313" key="3">
    <source>
        <dbReference type="Proteomes" id="UP000094526"/>
    </source>
</evidence>
<dbReference type="InterPro" id="IPR021858">
    <property type="entry name" value="Fun_TF"/>
</dbReference>
<dbReference type="eggNOG" id="ENOG502T2ZV">
    <property type="taxonomic scope" value="Eukaryota"/>
</dbReference>